<sequence>MQSGSSSYKCVKCVKRPDRSTVQLASAVDTADTPPEGPEAFSELAGSACGSVSPNVMTLMQKMVTQIDALTFEVRQLRAENVTLRVEIRDLRECVVGQTDFPPLRYAKQPAALAPPAQSFACVAATGPGFSGDGTRSQPSSSSAQGHPPLSKSATFGTAKHCTLQVAPKSLAARCLFLSRLAPSTKASDVQELLAGLVGDKTVDDTVMAEWPNFESMRNIMYREKTKLQPSLPRNMAEANLGSLYTETLDKRGFLVYDISTSARELSIQEFWKVVQRY</sequence>
<name>A0AC60R0I7_IXOPE</name>
<organism evidence="1 2">
    <name type="scientific">Ixodes persulcatus</name>
    <name type="common">Taiga tick</name>
    <dbReference type="NCBI Taxonomy" id="34615"/>
    <lineage>
        <taxon>Eukaryota</taxon>
        <taxon>Metazoa</taxon>
        <taxon>Ecdysozoa</taxon>
        <taxon>Arthropoda</taxon>
        <taxon>Chelicerata</taxon>
        <taxon>Arachnida</taxon>
        <taxon>Acari</taxon>
        <taxon>Parasitiformes</taxon>
        <taxon>Ixodida</taxon>
        <taxon>Ixodoidea</taxon>
        <taxon>Ixodidae</taxon>
        <taxon>Ixodinae</taxon>
        <taxon>Ixodes</taxon>
    </lineage>
</organism>
<accession>A0AC60R0I7</accession>
<keyword evidence="2" id="KW-1185">Reference proteome</keyword>
<gene>
    <name evidence="1" type="ORF">HPB47_013320</name>
</gene>
<reference evidence="1 2" key="1">
    <citation type="journal article" date="2020" name="Cell">
        <title>Large-Scale Comparative Analyses of Tick Genomes Elucidate Their Genetic Diversity and Vector Capacities.</title>
        <authorList>
            <consortium name="Tick Genome and Microbiome Consortium (TIGMIC)"/>
            <person name="Jia N."/>
            <person name="Wang J."/>
            <person name="Shi W."/>
            <person name="Du L."/>
            <person name="Sun Y."/>
            <person name="Zhan W."/>
            <person name="Jiang J.F."/>
            <person name="Wang Q."/>
            <person name="Zhang B."/>
            <person name="Ji P."/>
            <person name="Bell-Sakyi L."/>
            <person name="Cui X.M."/>
            <person name="Yuan T.T."/>
            <person name="Jiang B.G."/>
            <person name="Yang W.F."/>
            <person name="Lam T.T."/>
            <person name="Chang Q.C."/>
            <person name="Ding S.J."/>
            <person name="Wang X.J."/>
            <person name="Zhu J.G."/>
            <person name="Ruan X.D."/>
            <person name="Zhao L."/>
            <person name="Wei J.T."/>
            <person name="Ye R.Z."/>
            <person name="Que T.C."/>
            <person name="Du C.H."/>
            <person name="Zhou Y.H."/>
            <person name="Cheng J.X."/>
            <person name="Dai P.F."/>
            <person name="Guo W.B."/>
            <person name="Han X.H."/>
            <person name="Huang E.J."/>
            <person name="Li L.F."/>
            <person name="Wei W."/>
            <person name="Gao Y.C."/>
            <person name="Liu J.Z."/>
            <person name="Shao H.Z."/>
            <person name="Wang X."/>
            <person name="Wang C.C."/>
            <person name="Yang T.C."/>
            <person name="Huo Q.B."/>
            <person name="Li W."/>
            <person name="Chen H.Y."/>
            <person name="Chen S.E."/>
            <person name="Zhou L.G."/>
            <person name="Ni X.B."/>
            <person name="Tian J.H."/>
            <person name="Sheng Y."/>
            <person name="Liu T."/>
            <person name="Pan Y.S."/>
            <person name="Xia L.Y."/>
            <person name="Li J."/>
            <person name="Zhao F."/>
            <person name="Cao W.C."/>
        </authorList>
    </citation>
    <scope>NUCLEOTIDE SEQUENCE [LARGE SCALE GENOMIC DNA]</scope>
    <source>
        <strain evidence="1">Iper-2018</strain>
    </source>
</reference>
<protein>
    <submittedName>
        <fullName evidence="1">Uncharacterized protein</fullName>
    </submittedName>
</protein>
<proteinExistence type="predicted"/>
<evidence type="ECO:0000313" key="1">
    <source>
        <dbReference type="EMBL" id="KAG0444846.1"/>
    </source>
</evidence>
<comment type="caution">
    <text evidence="1">The sequence shown here is derived from an EMBL/GenBank/DDBJ whole genome shotgun (WGS) entry which is preliminary data.</text>
</comment>
<dbReference type="Proteomes" id="UP000805193">
    <property type="component" value="Unassembled WGS sequence"/>
</dbReference>
<evidence type="ECO:0000313" key="2">
    <source>
        <dbReference type="Proteomes" id="UP000805193"/>
    </source>
</evidence>
<dbReference type="EMBL" id="JABSTQ010001373">
    <property type="protein sequence ID" value="KAG0444846.1"/>
    <property type="molecule type" value="Genomic_DNA"/>
</dbReference>